<evidence type="ECO:0000256" key="1">
    <source>
        <dbReference type="ARBA" id="ARBA00005107"/>
    </source>
</evidence>
<protein>
    <recommendedName>
        <fullName evidence="8">4-dimethylallyltryptophan N-methyltransferase</fullName>
        <ecNumber evidence="8">2.1.1.261</ecNumber>
    </recommendedName>
</protein>
<dbReference type="InterPro" id="IPR019257">
    <property type="entry name" value="MeTrfase_dom"/>
</dbReference>
<evidence type="ECO:0000256" key="3">
    <source>
        <dbReference type="ARBA" id="ARBA00011738"/>
    </source>
</evidence>
<reference evidence="11 12" key="1">
    <citation type="journal article" date="2016" name="Sci. Rep.">
        <title>Insights into Adaptations to a Near-Obligate Nematode Endoparasitic Lifestyle from the Finished Genome of Drechmeria coniospora.</title>
        <authorList>
            <person name="Zhang L."/>
            <person name="Zhou Z."/>
            <person name="Guo Q."/>
            <person name="Fokkens L."/>
            <person name="Miskei M."/>
            <person name="Pocsi I."/>
            <person name="Zhang W."/>
            <person name="Chen M."/>
            <person name="Wang L."/>
            <person name="Sun Y."/>
            <person name="Donzelli B.G."/>
            <person name="Gibson D.M."/>
            <person name="Nelson D.R."/>
            <person name="Luo J.G."/>
            <person name="Rep M."/>
            <person name="Liu H."/>
            <person name="Yang S."/>
            <person name="Wang J."/>
            <person name="Krasnoff S.B."/>
            <person name="Xu Y."/>
            <person name="Molnar I."/>
            <person name="Lin M."/>
        </authorList>
    </citation>
    <scope>NUCLEOTIDE SEQUENCE [LARGE SCALE GENOMIC DNA]</scope>
    <source>
        <strain evidence="11 12">ARSEF 6962</strain>
    </source>
</reference>
<evidence type="ECO:0000259" key="10">
    <source>
        <dbReference type="Pfam" id="PF10017"/>
    </source>
</evidence>
<dbReference type="NCBIfam" id="TIGR03439">
    <property type="entry name" value="methyl_EasF"/>
    <property type="match status" value="1"/>
</dbReference>
<dbReference type="EC" id="2.1.1.261" evidence="8"/>
<evidence type="ECO:0000256" key="9">
    <source>
        <dbReference type="ARBA" id="ARBA00049425"/>
    </source>
</evidence>
<comment type="pathway">
    <text evidence="1">Alkaloid biosynthesis; ergot alkaloid biosynthesis.</text>
</comment>
<keyword evidence="6" id="KW-0808">Transferase</keyword>
<dbReference type="InterPro" id="IPR017805">
    <property type="entry name" value="SAM_MeTrfase_EasF-type_put"/>
</dbReference>
<sequence length="345" mass="39096">MVPDQSPTHGEVVDIGGSSMATQVSKSLRRALTTQFGQDERPVFPDELLYDDAGLRIWSEIIFTESFYQTHSEIKLLEEHGPELVALLQDEVTLIDLGAGDTRKVEHLLSVFESIQKPATYLALDISKASIQHNVAYLVEKHPAASSTVKCAGLWGTFQDGKKQVEKIKTPRLFLSLGSVLCNDPWPRALEHLQYWVDAMVPGDLLLVGMDGHTLPDDEEKIWNSYHEGHDLYHKFFLNGLEHANRLLGEKCFKEHDWEFGAELGVDGKATRHRFILRAKNEVKIGAHDRVIKQGEEFDWFDSHKYTEQDVTLMCSQAGLAVLKVWQAPQSNFRQYLLTLKGKND</sequence>
<comment type="subunit">
    <text evidence="3">Homodimer.</text>
</comment>
<dbReference type="GeneID" id="63719739"/>
<comment type="caution">
    <text evidence="11">The sequence shown here is derived from an EMBL/GenBank/DDBJ whole genome shotgun (WGS) entry which is preliminary data.</text>
</comment>
<evidence type="ECO:0000256" key="8">
    <source>
        <dbReference type="ARBA" id="ARBA00039094"/>
    </source>
</evidence>
<comment type="catalytic activity">
    <reaction evidence="9">
        <text>4-(3-methylbut-2-enyl)-L-tryptophan + S-adenosyl-L-methionine = 4-(3-methylbut-2-enyl)-L-abrine + S-adenosyl-L-homocysteine + H(+)</text>
        <dbReference type="Rhea" id="RHEA:34435"/>
        <dbReference type="ChEBI" id="CHEBI:15378"/>
        <dbReference type="ChEBI" id="CHEBI:57856"/>
        <dbReference type="ChEBI" id="CHEBI:58209"/>
        <dbReference type="ChEBI" id="CHEBI:59789"/>
        <dbReference type="ChEBI" id="CHEBI:67248"/>
        <dbReference type="EC" id="2.1.1.261"/>
    </reaction>
</comment>
<comment type="similarity">
    <text evidence="2">Belongs to the methyltransferase superfamily.</text>
</comment>
<dbReference type="GO" id="GO:0032259">
    <property type="term" value="P:methylation"/>
    <property type="evidence" value="ECO:0007669"/>
    <property type="project" value="UniProtKB-KW"/>
</dbReference>
<dbReference type="GO" id="GO:0009820">
    <property type="term" value="P:alkaloid metabolic process"/>
    <property type="evidence" value="ECO:0007669"/>
    <property type="project" value="UniProtKB-KW"/>
</dbReference>
<dbReference type="Pfam" id="PF10017">
    <property type="entry name" value="Methyltransf_33"/>
    <property type="match status" value="1"/>
</dbReference>
<dbReference type="RefSeq" id="XP_040654486.1">
    <property type="nucleotide sequence ID" value="XM_040804382.1"/>
</dbReference>
<dbReference type="PIRSF" id="PIRSF018005">
    <property type="entry name" value="UCP018005"/>
    <property type="match status" value="1"/>
</dbReference>
<keyword evidence="12" id="KW-1185">Reference proteome</keyword>
<organism evidence="11 12">
    <name type="scientific">Drechmeria coniospora</name>
    <name type="common">Nematophagous fungus</name>
    <name type="synonym">Meria coniospora</name>
    <dbReference type="NCBI Taxonomy" id="98403"/>
    <lineage>
        <taxon>Eukaryota</taxon>
        <taxon>Fungi</taxon>
        <taxon>Dikarya</taxon>
        <taxon>Ascomycota</taxon>
        <taxon>Pezizomycotina</taxon>
        <taxon>Sordariomycetes</taxon>
        <taxon>Hypocreomycetidae</taxon>
        <taxon>Hypocreales</taxon>
        <taxon>Ophiocordycipitaceae</taxon>
        <taxon>Drechmeria</taxon>
    </lineage>
</organism>
<keyword evidence="7" id="KW-0949">S-adenosyl-L-methionine</keyword>
<dbReference type="PANTHER" id="PTHR43397:SF1">
    <property type="entry name" value="ERGOTHIONEINE BIOSYNTHESIS PROTEIN 1"/>
    <property type="match status" value="1"/>
</dbReference>
<dbReference type="InterPro" id="IPR029063">
    <property type="entry name" value="SAM-dependent_MTases_sf"/>
</dbReference>
<name>A0A151GDI9_DRECN</name>
<dbReference type="STRING" id="98403.A0A151GDI9"/>
<dbReference type="InterPro" id="IPR017804">
    <property type="entry name" value="MeTrfase_EgtD-like"/>
</dbReference>
<gene>
    <name evidence="11" type="ORF">DCS_07096</name>
</gene>
<keyword evidence="4" id="KW-0017">Alkaloid metabolism</keyword>
<dbReference type="EMBL" id="LAYC01000003">
    <property type="protein sequence ID" value="KYK55134.1"/>
    <property type="molecule type" value="Genomic_DNA"/>
</dbReference>
<dbReference type="Proteomes" id="UP000076580">
    <property type="component" value="Chromosome 03"/>
</dbReference>
<dbReference type="PANTHER" id="PTHR43397">
    <property type="entry name" value="ERGOTHIONEINE BIOSYNTHESIS PROTEIN 1"/>
    <property type="match status" value="1"/>
</dbReference>
<keyword evidence="5" id="KW-0489">Methyltransferase</keyword>
<evidence type="ECO:0000256" key="7">
    <source>
        <dbReference type="ARBA" id="ARBA00022691"/>
    </source>
</evidence>
<evidence type="ECO:0000256" key="2">
    <source>
        <dbReference type="ARBA" id="ARBA00008361"/>
    </source>
</evidence>
<evidence type="ECO:0000313" key="12">
    <source>
        <dbReference type="Proteomes" id="UP000076580"/>
    </source>
</evidence>
<evidence type="ECO:0000313" key="11">
    <source>
        <dbReference type="EMBL" id="KYK55134.1"/>
    </source>
</evidence>
<dbReference type="InterPro" id="IPR051128">
    <property type="entry name" value="EgtD_Methyltrsf_superfamily"/>
</dbReference>
<accession>A0A151GDI9</accession>
<dbReference type="AlphaFoldDB" id="A0A151GDI9"/>
<dbReference type="GO" id="GO:0008168">
    <property type="term" value="F:methyltransferase activity"/>
    <property type="evidence" value="ECO:0007669"/>
    <property type="project" value="UniProtKB-KW"/>
</dbReference>
<evidence type="ECO:0000256" key="5">
    <source>
        <dbReference type="ARBA" id="ARBA00022603"/>
    </source>
</evidence>
<proteinExistence type="inferred from homology"/>
<dbReference type="Gene3D" id="3.40.50.150">
    <property type="entry name" value="Vaccinia Virus protein VP39"/>
    <property type="match status" value="1"/>
</dbReference>
<dbReference type="InParanoid" id="A0A151GDI9"/>
<evidence type="ECO:0000256" key="6">
    <source>
        <dbReference type="ARBA" id="ARBA00022679"/>
    </source>
</evidence>
<feature type="domain" description="Histidine-specific methyltransferase SAM-dependent" evidence="10">
    <location>
        <begin position="39"/>
        <end position="339"/>
    </location>
</feature>
<evidence type="ECO:0000256" key="4">
    <source>
        <dbReference type="ARBA" id="ARBA00022589"/>
    </source>
</evidence>